<dbReference type="EMBL" id="REFV01000003">
    <property type="protein sequence ID" value="RMB62764.1"/>
    <property type="molecule type" value="Genomic_DNA"/>
</dbReference>
<reference evidence="1 2" key="1">
    <citation type="submission" date="2018-10" db="EMBL/GenBank/DDBJ databases">
        <title>Dokdonia luteus sp. nov., isolated from sea water.</title>
        <authorList>
            <person name="Zhou L.Y."/>
            <person name="Du Z.J."/>
        </authorList>
    </citation>
    <scope>NUCLEOTIDE SEQUENCE [LARGE SCALE GENOMIC DNA]</scope>
    <source>
        <strain evidence="1 2">SH27</strain>
    </source>
</reference>
<dbReference type="Proteomes" id="UP000281985">
    <property type="component" value="Unassembled WGS sequence"/>
</dbReference>
<dbReference type="AlphaFoldDB" id="A0A3M0GD98"/>
<proteinExistence type="predicted"/>
<gene>
    <name evidence="1" type="ORF">EAX61_04085</name>
</gene>
<protein>
    <submittedName>
        <fullName evidence="1">Uncharacterized protein</fullName>
    </submittedName>
</protein>
<evidence type="ECO:0000313" key="2">
    <source>
        <dbReference type="Proteomes" id="UP000281985"/>
    </source>
</evidence>
<organism evidence="1 2">
    <name type="scientific">Dokdonia sinensis</name>
    <dbReference type="NCBI Taxonomy" id="2479847"/>
    <lineage>
        <taxon>Bacteria</taxon>
        <taxon>Pseudomonadati</taxon>
        <taxon>Bacteroidota</taxon>
        <taxon>Flavobacteriia</taxon>
        <taxon>Flavobacteriales</taxon>
        <taxon>Flavobacteriaceae</taxon>
        <taxon>Dokdonia</taxon>
    </lineage>
</organism>
<evidence type="ECO:0000313" key="1">
    <source>
        <dbReference type="EMBL" id="RMB62764.1"/>
    </source>
</evidence>
<keyword evidence="2" id="KW-1185">Reference proteome</keyword>
<name>A0A3M0GD98_9FLAO</name>
<sequence length="52" mass="5917">MYDIRGVLIKQNTFMARTKVSLSLEGLEGGIYFFTIYNLASNTSVTKRIINK</sequence>
<comment type="caution">
    <text evidence="1">The sequence shown here is derived from an EMBL/GenBank/DDBJ whole genome shotgun (WGS) entry which is preliminary data.</text>
</comment>
<accession>A0A3M0GD98</accession>